<dbReference type="SUPFAM" id="SSF161098">
    <property type="entry name" value="MetI-like"/>
    <property type="match status" value="1"/>
</dbReference>
<keyword evidence="10" id="KW-1185">Reference proteome</keyword>
<organism evidence="9 10">
    <name type="scientific">Actinocatenispora rupis</name>
    <dbReference type="NCBI Taxonomy" id="519421"/>
    <lineage>
        <taxon>Bacteria</taxon>
        <taxon>Bacillati</taxon>
        <taxon>Actinomycetota</taxon>
        <taxon>Actinomycetes</taxon>
        <taxon>Micromonosporales</taxon>
        <taxon>Micromonosporaceae</taxon>
        <taxon>Actinocatenispora</taxon>
    </lineage>
</organism>
<keyword evidence="5 7" id="KW-1133">Transmembrane helix</keyword>
<reference evidence="9" key="1">
    <citation type="submission" date="2021-01" db="EMBL/GenBank/DDBJ databases">
        <title>Whole genome shotgun sequence of Actinocatenispora rupis NBRC 107355.</title>
        <authorList>
            <person name="Komaki H."/>
            <person name="Tamura T."/>
        </authorList>
    </citation>
    <scope>NUCLEOTIDE SEQUENCE</scope>
    <source>
        <strain evidence="9">NBRC 107355</strain>
    </source>
</reference>
<feature type="transmembrane region" description="Helical" evidence="7">
    <location>
        <begin position="110"/>
        <end position="135"/>
    </location>
</feature>
<dbReference type="InterPro" id="IPR025966">
    <property type="entry name" value="OppC_N"/>
</dbReference>
<comment type="caution">
    <text evidence="9">The sequence shown here is derived from an EMBL/GenBank/DDBJ whole genome shotgun (WGS) entry which is preliminary data.</text>
</comment>
<evidence type="ECO:0000256" key="3">
    <source>
        <dbReference type="ARBA" id="ARBA00022475"/>
    </source>
</evidence>
<name>A0A8J3JG38_9ACTN</name>
<feature type="transmembrane region" description="Helical" evidence="7">
    <location>
        <begin position="225"/>
        <end position="255"/>
    </location>
</feature>
<dbReference type="Pfam" id="PF00528">
    <property type="entry name" value="BPD_transp_1"/>
    <property type="match status" value="1"/>
</dbReference>
<dbReference type="InterPro" id="IPR050366">
    <property type="entry name" value="BP-dependent_transpt_permease"/>
</dbReference>
<evidence type="ECO:0000256" key="5">
    <source>
        <dbReference type="ARBA" id="ARBA00022989"/>
    </source>
</evidence>
<dbReference type="RefSeq" id="WP_203664190.1">
    <property type="nucleotide sequence ID" value="NZ_BAAAZM010000025.1"/>
</dbReference>
<evidence type="ECO:0000256" key="1">
    <source>
        <dbReference type="ARBA" id="ARBA00004651"/>
    </source>
</evidence>
<evidence type="ECO:0000313" key="9">
    <source>
        <dbReference type="EMBL" id="GID15762.1"/>
    </source>
</evidence>
<keyword evidence="6 7" id="KW-0472">Membrane</keyword>
<dbReference type="CDD" id="cd06261">
    <property type="entry name" value="TM_PBP2"/>
    <property type="match status" value="1"/>
</dbReference>
<dbReference type="GO" id="GO:0055085">
    <property type="term" value="P:transmembrane transport"/>
    <property type="evidence" value="ECO:0007669"/>
    <property type="project" value="InterPro"/>
</dbReference>
<dbReference type="PANTHER" id="PTHR43386:SF1">
    <property type="entry name" value="D,D-DIPEPTIDE TRANSPORT SYSTEM PERMEASE PROTEIN DDPC-RELATED"/>
    <property type="match status" value="1"/>
</dbReference>
<comment type="subcellular location">
    <subcellularLocation>
        <location evidence="1 7">Cell membrane</location>
        <topology evidence="1 7">Multi-pass membrane protein</topology>
    </subcellularLocation>
</comment>
<evidence type="ECO:0000256" key="4">
    <source>
        <dbReference type="ARBA" id="ARBA00022692"/>
    </source>
</evidence>
<feature type="transmembrane region" description="Helical" evidence="7">
    <location>
        <begin position="38"/>
        <end position="57"/>
    </location>
</feature>
<feature type="domain" description="ABC transmembrane type-1" evidence="8">
    <location>
        <begin position="108"/>
        <end position="297"/>
    </location>
</feature>
<evidence type="ECO:0000256" key="7">
    <source>
        <dbReference type="RuleBase" id="RU363032"/>
    </source>
</evidence>
<dbReference type="PANTHER" id="PTHR43386">
    <property type="entry name" value="OLIGOPEPTIDE TRANSPORT SYSTEM PERMEASE PROTEIN APPC"/>
    <property type="match status" value="1"/>
</dbReference>
<dbReference type="GO" id="GO:0005886">
    <property type="term" value="C:plasma membrane"/>
    <property type="evidence" value="ECO:0007669"/>
    <property type="project" value="UniProtKB-SubCell"/>
</dbReference>
<dbReference type="EMBL" id="BOMB01000047">
    <property type="protein sequence ID" value="GID15762.1"/>
    <property type="molecule type" value="Genomic_DNA"/>
</dbReference>
<accession>A0A8J3JG38</accession>
<keyword evidence="4 7" id="KW-0812">Transmembrane</keyword>
<dbReference type="Proteomes" id="UP000612808">
    <property type="component" value="Unassembled WGS sequence"/>
</dbReference>
<feature type="transmembrane region" description="Helical" evidence="7">
    <location>
        <begin position="275"/>
        <end position="297"/>
    </location>
</feature>
<evidence type="ECO:0000313" key="10">
    <source>
        <dbReference type="Proteomes" id="UP000612808"/>
    </source>
</evidence>
<protein>
    <submittedName>
        <fullName evidence="9">Peptide ABC transporter permease</fullName>
    </submittedName>
</protein>
<dbReference type="InterPro" id="IPR000515">
    <property type="entry name" value="MetI-like"/>
</dbReference>
<proteinExistence type="inferred from homology"/>
<keyword evidence="3" id="KW-1003">Cell membrane</keyword>
<dbReference type="Pfam" id="PF12911">
    <property type="entry name" value="OppC_N"/>
    <property type="match status" value="1"/>
</dbReference>
<evidence type="ECO:0000256" key="2">
    <source>
        <dbReference type="ARBA" id="ARBA00022448"/>
    </source>
</evidence>
<dbReference type="PROSITE" id="PS50928">
    <property type="entry name" value="ABC_TM1"/>
    <property type="match status" value="1"/>
</dbReference>
<feature type="transmembrane region" description="Helical" evidence="7">
    <location>
        <begin position="147"/>
        <end position="166"/>
    </location>
</feature>
<feature type="transmembrane region" description="Helical" evidence="7">
    <location>
        <begin position="172"/>
        <end position="190"/>
    </location>
</feature>
<comment type="similarity">
    <text evidence="7">Belongs to the binding-protein-dependent transport system permease family.</text>
</comment>
<evidence type="ECO:0000256" key="6">
    <source>
        <dbReference type="ARBA" id="ARBA00023136"/>
    </source>
</evidence>
<evidence type="ECO:0000259" key="8">
    <source>
        <dbReference type="PROSITE" id="PS50928"/>
    </source>
</evidence>
<dbReference type="AlphaFoldDB" id="A0A8J3JG38"/>
<gene>
    <name evidence="9" type="ORF">Aru02nite_66510</name>
</gene>
<sequence>MSTTELFESAEVPTIDTSGTLGRSPWQLAWARLRRDRVALVCGAFIVLLGLVAAFAGPLSKLIGWSPTQQDRINGLTPDGLPAPPSVHHLLGTDNLGRDVLVRVIYGTRVSLAVGVAAAVAAVLIGVIVGLIAGYFGPAVDAIVSRLMDVVLSFPFLLFAIALVSVVGPSELVEIGVIAFFSWAAVGRIVRGQTLSIREKEYIEAARSLGASDRRIMFVDVLPNLVAPVLVYTTLLIPVSIVFEATLSYLGVGIIPPTPSWGNMISDAQDVYQQAWWFLLFPGIALIATTLAFNLLGDSVRDALDPRTERLFAK</sequence>
<dbReference type="Gene3D" id="1.10.3720.10">
    <property type="entry name" value="MetI-like"/>
    <property type="match status" value="1"/>
</dbReference>
<dbReference type="InterPro" id="IPR035906">
    <property type="entry name" value="MetI-like_sf"/>
</dbReference>
<keyword evidence="2 7" id="KW-0813">Transport</keyword>